<dbReference type="EMBL" id="JAZAVK010000007">
    <property type="protein sequence ID" value="KAK7432112.1"/>
    <property type="molecule type" value="Genomic_DNA"/>
</dbReference>
<reference evidence="2 3" key="1">
    <citation type="journal article" date="2025" name="Microbiol. Resour. Announc.">
        <title>Draft genome sequences for Neonectria magnoliae and Neonectria punicea, canker pathogens of Liriodendron tulipifera and Acer saccharum in West Virginia.</title>
        <authorList>
            <person name="Petronek H.M."/>
            <person name="Kasson M.T."/>
            <person name="Metheny A.M."/>
            <person name="Stauder C.M."/>
            <person name="Lovett B."/>
            <person name="Lynch S.C."/>
            <person name="Garnas J.R."/>
            <person name="Kasson L.R."/>
            <person name="Stajich J.E."/>
        </authorList>
    </citation>
    <scope>NUCLEOTIDE SEQUENCE [LARGE SCALE GENOMIC DNA]</scope>
    <source>
        <strain evidence="2 3">NRRL 64651</strain>
    </source>
</reference>
<organism evidence="2 3">
    <name type="scientific">Neonectria magnoliae</name>
    <dbReference type="NCBI Taxonomy" id="2732573"/>
    <lineage>
        <taxon>Eukaryota</taxon>
        <taxon>Fungi</taxon>
        <taxon>Dikarya</taxon>
        <taxon>Ascomycota</taxon>
        <taxon>Pezizomycotina</taxon>
        <taxon>Sordariomycetes</taxon>
        <taxon>Hypocreomycetidae</taxon>
        <taxon>Hypocreales</taxon>
        <taxon>Nectriaceae</taxon>
        <taxon>Neonectria</taxon>
    </lineage>
</organism>
<keyword evidence="3" id="KW-1185">Reference proteome</keyword>
<accession>A0ABR1IGH3</accession>
<name>A0ABR1IGH3_9HYPO</name>
<evidence type="ECO:0000313" key="3">
    <source>
        <dbReference type="Proteomes" id="UP001498421"/>
    </source>
</evidence>
<feature type="signal peptide" evidence="1">
    <location>
        <begin position="1"/>
        <end position="17"/>
    </location>
</feature>
<keyword evidence="1" id="KW-0732">Signal</keyword>
<gene>
    <name evidence="2" type="ORF">QQZ08_001402</name>
</gene>
<evidence type="ECO:0000256" key="1">
    <source>
        <dbReference type="SAM" id="SignalP"/>
    </source>
</evidence>
<proteinExistence type="predicted"/>
<protein>
    <submittedName>
        <fullName evidence="2">Uncharacterized protein</fullName>
    </submittedName>
</protein>
<sequence>MAVPLFIFAATVCRFLADRRCGNPNKQLKAVLEFRTESQASQLDATYLPILSRLIEGLTTQQKHAIIVRFRDIVGSLVILATPLSASTLGRVLNRPKDTVDDQLDMLHSVLSIPLSEQAPVRLLQLSFRDFLVGPEKRGKNQFWIDEEEAHDRMAVKCLDVLEKHLRTDIRNLAQPGTSGSSINPEVIDAHIPPEVRYACLYWAYHIQRGKETVDDSRPEYSFLLRHFLHWLEALSLIGKVYESIKIIQVLRSNLKLENTGEFLDFLEDAVRLIKVNIKTMDDTPLQIYSSTLVFAPSNSPVRKAFKDQIPNWIVLAPKPESDWGRTLVLEDHKHPVTSV</sequence>
<dbReference type="Proteomes" id="UP001498421">
    <property type="component" value="Unassembled WGS sequence"/>
</dbReference>
<comment type="caution">
    <text evidence="2">The sequence shown here is derived from an EMBL/GenBank/DDBJ whole genome shotgun (WGS) entry which is preliminary data.</text>
</comment>
<evidence type="ECO:0000313" key="2">
    <source>
        <dbReference type="EMBL" id="KAK7432112.1"/>
    </source>
</evidence>
<feature type="chain" id="PRO_5047207097" evidence="1">
    <location>
        <begin position="18"/>
        <end position="340"/>
    </location>
</feature>